<reference evidence="1 2" key="1">
    <citation type="journal article" date="2017" name="Curr. Biol.">
        <title>The Evolution of Venom by Co-option of Single-Copy Genes.</title>
        <authorList>
            <person name="Martinson E.O."/>
            <person name="Mrinalini"/>
            <person name="Kelkar Y.D."/>
            <person name="Chang C.H."/>
            <person name="Werren J.H."/>
        </authorList>
    </citation>
    <scope>NUCLEOTIDE SEQUENCE [LARGE SCALE GENOMIC DNA]</scope>
    <source>
        <strain evidence="1 2">Alberta</strain>
        <tissue evidence="1">Whole body</tissue>
    </source>
</reference>
<protein>
    <submittedName>
        <fullName evidence="1">Uncharacterized protein</fullName>
    </submittedName>
</protein>
<dbReference type="AlphaFoldDB" id="A0A232FJH8"/>
<dbReference type="Proteomes" id="UP000215335">
    <property type="component" value="Unassembled WGS sequence"/>
</dbReference>
<proteinExistence type="predicted"/>
<accession>A0A232FJH8</accession>
<organism evidence="1 2">
    <name type="scientific">Trichomalopsis sarcophagae</name>
    <dbReference type="NCBI Taxonomy" id="543379"/>
    <lineage>
        <taxon>Eukaryota</taxon>
        <taxon>Metazoa</taxon>
        <taxon>Ecdysozoa</taxon>
        <taxon>Arthropoda</taxon>
        <taxon>Hexapoda</taxon>
        <taxon>Insecta</taxon>
        <taxon>Pterygota</taxon>
        <taxon>Neoptera</taxon>
        <taxon>Endopterygota</taxon>
        <taxon>Hymenoptera</taxon>
        <taxon>Apocrita</taxon>
        <taxon>Proctotrupomorpha</taxon>
        <taxon>Chalcidoidea</taxon>
        <taxon>Pteromalidae</taxon>
        <taxon>Pteromalinae</taxon>
        <taxon>Trichomalopsis</taxon>
    </lineage>
</organism>
<dbReference type="EMBL" id="NNAY01000110">
    <property type="protein sequence ID" value="OXU30891.1"/>
    <property type="molecule type" value="Genomic_DNA"/>
</dbReference>
<sequence>MKNSSLRLLDLTSYGSNKIGNLFPAILLPCRRRHQKYFDSQAHATKLKVFNWSSSSIKCAYILALTVSKRKSNELFLPSFSLILLTICQLQWSAAAI</sequence>
<evidence type="ECO:0000313" key="2">
    <source>
        <dbReference type="Proteomes" id="UP000215335"/>
    </source>
</evidence>
<evidence type="ECO:0000313" key="1">
    <source>
        <dbReference type="EMBL" id="OXU30891.1"/>
    </source>
</evidence>
<gene>
    <name evidence="1" type="ORF">TSAR_002612</name>
</gene>
<comment type="caution">
    <text evidence="1">The sequence shown here is derived from an EMBL/GenBank/DDBJ whole genome shotgun (WGS) entry which is preliminary data.</text>
</comment>
<name>A0A232FJH8_9HYME</name>
<keyword evidence="2" id="KW-1185">Reference proteome</keyword>